<accession>A0A8I3AJQ9</accession>
<sequence length="269" mass="30121">MSSTATTLKGQPLDRPVLDALLRRRMFFTPSFEIYGGVGGLFDYGPPGCALQANIIDVWRKHFILEEDMLEVDCTVLTPHDVLKTSGHVDKFADWMCKDPKNGDILRADHFVEDVLEARLKGDKEARGQKRWRRRGPQRLVLPPTVAPTKVLIVPLSANKAFKPFIQKISQKLRKVGVSSRIDDSSATIGKRYSRNDELGTPLGITIDFQSVQDSTYTLRDRDSTKQVRADEDAIVAAVLSIVEGSKEWKDIEAELPAFEGQEVDVAVR</sequence>
<comment type="caution">
    <text evidence="2">The sequence shown here is derived from an EMBL/GenBank/DDBJ whole genome shotgun (WGS) entry which is preliminary data.</text>
</comment>
<dbReference type="OrthoDB" id="4740349at2759"/>
<feature type="domain" description="Anticodon-binding" evidence="1">
    <location>
        <begin position="150"/>
        <end position="240"/>
    </location>
</feature>
<dbReference type="FunFam" id="3.40.50.800:FF:000004">
    <property type="entry name" value="Glycine--tRNA ligase 2"/>
    <property type="match status" value="1"/>
</dbReference>
<dbReference type="InterPro" id="IPR027031">
    <property type="entry name" value="Gly-tRNA_synthase/POLG2"/>
</dbReference>
<dbReference type="PANTHER" id="PTHR10745:SF0">
    <property type="entry name" value="GLYCINE--TRNA LIGASE"/>
    <property type="match status" value="1"/>
</dbReference>
<gene>
    <name evidence="2" type="ORF">HYQ45_016420</name>
</gene>
<dbReference type="AlphaFoldDB" id="A0A8I3AJQ9"/>
<dbReference type="PANTHER" id="PTHR10745">
    <property type="entry name" value="GLYCYL-TRNA SYNTHETASE/DNA POLYMERASE SUBUNIT GAMMA-2"/>
    <property type="match status" value="1"/>
</dbReference>
<dbReference type="GO" id="GO:0005739">
    <property type="term" value="C:mitochondrion"/>
    <property type="evidence" value="ECO:0007669"/>
    <property type="project" value="TreeGrafter"/>
</dbReference>
<evidence type="ECO:0000313" key="2">
    <source>
        <dbReference type="EMBL" id="KAG7114946.1"/>
    </source>
</evidence>
<dbReference type="Proteomes" id="UP000689129">
    <property type="component" value="Unassembled WGS sequence"/>
</dbReference>
<dbReference type="Pfam" id="PF03129">
    <property type="entry name" value="HGTP_anticodon"/>
    <property type="match status" value="1"/>
</dbReference>
<evidence type="ECO:0000313" key="3">
    <source>
        <dbReference type="Proteomes" id="UP000689129"/>
    </source>
</evidence>
<organism evidence="2 3">
    <name type="scientific">Verticillium longisporum</name>
    <name type="common">Verticillium dahliae var. longisporum</name>
    <dbReference type="NCBI Taxonomy" id="100787"/>
    <lineage>
        <taxon>Eukaryota</taxon>
        <taxon>Fungi</taxon>
        <taxon>Dikarya</taxon>
        <taxon>Ascomycota</taxon>
        <taxon>Pezizomycotina</taxon>
        <taxon>Sordariomycetes</taxon>
        <taxon>Hypocreomycetidae</taxon>
        <taxon>Glomerellales</taxon>
        <taxon>Plectosphaerellaceae</taxon>
        <taxon>Verticillium</taxon>
    </lineage>
</organism>
<dbReference type="InterPro" id="IPR004154">
    <property type="entry name" value="Anticodon-bd"/>
</dbReference>
<dbReference type="GO" id="GO:0070150">
    <property type="term" value="P:mitochondrial glycyl-tRNA aminoacylation"/>
    <property type="evidence" value="ECO:0007669"/>
    <property type="project" value="TreeGrafter"/>
</dbReference>
<reference evidence="2" key="1">
    <citation type="journal article" date="2021" name="Mol. Plant Pathol.">
        <title>A 20-kb lineage-specific genomic region tames virulence in pathogenic amphidiploid Verticillium longisporum.</title>
        <authorList>
            <person name="Harting R."/>
            <person name="Starke J."/>
            <person name="Kusch H."/>
            <person name="Poggeler S."/>
            <person name="Maurus I."/>
            <person name="Schluter R."/>
            <person name="Landesfeind M."/>
            <person name="Bulla I."/>
            <person name="Nowrousian M."/>
            <person name="de Jonge R."/>
            <person name="Stahlhut G."/>
            <person name="Hoff K.J."/>
            <person name="Asshauer K.P."/>
            <person name="Thurmer A."/>
            <person name="Stanke M."/>
            <person name="Daniel R."/>
            <person name="Morgenstern B."/>
            <person name="Thomma B.P.H.J."/>
            <person name="Kronstad J.W."/>
            <person name="Braus-Stromeyer S.A."/>
            <person name="Braus G.H."/>
        </authorList>
    </citation>
    <scope>NUCLEOTIDE SEQUENCE</scope>
    <source>
        <strain evidence="2">Vl32</strain>
    </source>
</reference>
<keyword evidence="2" id="KW-0436">Ligase</keyword>
<evidence type="ECO:0000259" key="1">
    <source>
        <dbReference type="Pfam" id="PF03129"/>
    </source>
</evidence>
<dbReference type="EMBL" id="JAEMWZ010000486">
    <property type="protein sequence ID" value="KAG7114946.1"/>
    <property type="molecule type" value="Genomic_DNA"/>
</dbReference>
<dbReference type="GO" id="GO:0004820">
    <property type="term" value="F:glycine-tRNA ligase activity"/>
    <property type="evidence" value="ECO:0007669"/>
    <property type="project" value="TreeGrafter"/>
</dbReference>
<protein>
    <submittedName>
        <fullName evidence="2">Putative glycine--tRNA ligase like protein</fullName>
    </submittedName>
</protein>
<proteinExistence type="predicted"/>
<name>A0A8I3AJQ9_VERLO</name>